<dbReference type="Proteomes" id="UP000219215">
    <property type="component" value="Chromosome DPRO"/>
</dbReference>
<feature type="compositionally biased region" description="Basic and acidic residues" evidence="1">
    <location>
        <begin position="114"/>
        <end position="124"/>
    </location>
</feature>
<dbReference type="EMBL" id="LT907975">
    <property type="protein sequence ID" value="SOB59304.1"/>
    <property type="molecule type" value="Genomic_DNA"/>
</dbReference>
<gene>
    <name evidence="2" type="ORF">DPRO_2397</name>
</gene>
<dbReference type="KEGG" id="pprf:DPRO_2397"/>
<organism evidence="2 3">
    <name type="scientific">Pseudodesulfovibrio profundus</name>
    <dbReference type="NCBI Taxonomy" id="57320"/>
    <lineage>
        <taxon>Bacteria</taxon>
        <taxon>Pseudomonadati</taxon>
        <taxon>Thermodesulfobacteriota</taxon>
        <taxon>Desulfovibrionia</taxon>
        <taxon>Desulfovibrionales</taxon>
        <taxon>Desulfovibrionaceae</taxon>
    </lineage>
</organism>
<evidence type="ECO:0000256" key="1">
    <source>
        <dbReference type="SAM" id="MobiDB-lite"/>
    </source>
</evidence>
<feature type="region of interest" description="Disordered" evidence="1">
    <location>
        <begin position="230"/>
        <end position="250"/>
    </location>
</feature>
<sequence length="292" mass="32958">MEQCDHVRMLQPAVFRAENVILTKGVGLNPGIGVDARHHIPFDTHGRDVKGVNDITGRQLQFDGCVYGDIQFIAGPSVLIGELPGPHASFGFHDHGPVRNGPHGLERGPAGPEQTKHDERRQAGPDDFCPDIAVNLCGIRVAFMVVPVKEPQHAQGDHHEDEHRETENGQKSLINIFGCGEYLWIHRLPQRPVYSVEERESYEDGEDDETYQHHQFERQVLVFQMHEEKRDQSRLGRSDGHGQSHIEKSKIDFRRIDGDRCEDQQAAPYDDEQLVAGPVVGMCISIHMRPPR</sequence>
<accession>A0A2C8FA49</accession>
<name>A0A2C8FA49_9BACT</name>
<evidence type="ECO:0000313" key="3">
    <source>
        <dbReference type="Proteomes" id="UP000219215"/>
    </source>
</evidence>
<evidence type="ECO:0000313" key="2">
    <source>
        <dbReference type="EMBL" id="SOB59304.1"/>
    </source>
</evidence>
<reference evidence="3" key="1">
    <citation type="submission" date="2017-09" db="EMBL/GenBank/DDBJ databases">
        <authorList>
            <person name="Regsiter A."/>
            <person name="William W."/>
        </authorList>
    </citation>
    <scope>NUCLEOTIDE SEQUENCE [LARGE SCALE GENOMIC DNA]</scope>
    <source>
        <strain evidence="3">500-1</strain>
    </source>
</reference>
<dbReference type="AlphaFoldDB" id="A0A2C8FA49"/>
<protein>
    <submittedName>
        <fullName evidence="2">Uncharacterized protein</fullName>
    </submittedName>
</protein>
<feature type="region of interest" description="Disordered" evidence="1">
    <location>
        <begin position="90"/>
        <end position="125"/>
    </location>
</feature>
<keyword evidence="3" id="KW-1185">Reference proteome</keyword>
<proteinExistence type="predicted"/>